<dbReference type="GO" id="GO:0008194">
    <property type="term" value="F:UDP-glycosyltransferase activity"/>
    <property type="evidence" value="ECO:0007669"/>
    <property type="project" value="InterPro"/>
</dbReference>
<feature type="chain" id="PRO_5043766245" evidence="5">
    <location>
        <begin position="19"/>
        <end position="478"/>
    </location>
</feature>
<dbReference type="AlphaFoldDB" id="A0AAW1MH00"/>
<sequence length="478" mass="55185">MKLCSFVILIILLHNISAANILFIGLIQSVSHHIWEEQLIGGLVQKGHNITLLSYADPKLKLDNYNVIKFPAPEVTEEIETELTNKESSFLDNLSTLWIWLTATSETDLNSNAMQTILDYPRDKFDLIIFEIFNGQHVYPLVEYFGNPPIMAISPLGFSPSILDAMGSHAFSYYPIYCLTYTDQMNLLQRAQNWVMYLVDNYYRWTNLPRLHKLAQDKFGKDIVPTYDIEKRIQILLANYDPILDYPIPLPPYIIPVGGLHTRRSTPLENDLKKILDNANQGVIYFSLGDNANQGVIYFSLGTIVRPSVLPLEKKKMFLEAFSKLDEIVLWKYEGDDLVDVPKNVIIRKFFAHSNPKNLGKGLVLQTLTSNILHDTLREVLDNPTYTQNIKKLSKAFRSQKETPLERAVFWVEYVLEHKDLSYLNNRGRSMTWYERENLDIFGCFLLLLIVVPILAVKLVKLLVKRVLFKNRNKIKQN</sequence>
<keyword evidence="4" id="KW-0812">Transmembrane</keyword>
<keyword evidence="2" id="KW-0328">Glycosyltransferase</keyword>
<keyword evidence="4" id="KW-1133">Transmembrane helix</keyword>
<dbReference type="InterPro" id="IPR002213">
    <property type="entry name" value="UDP_glucos_trans"/>
</dbReference>
<proteinExistence type="inferred from homology"/>
<dbReference type="Proteomes" id="UP001458880">
    <property type="component" value="Unassembled WGS sequence"/>
</dbReference>
<gene>
    <name evidence="6" type="ORF">QE152_g6689</name>
</gene>
<evidence type="ECO:0000256" key="1">
    <source>
        <dbReference type="ARBA" id="ARBA00009995"/>
    </source>
</evidence>
<feature type="transmembrane region" description="Helical" evidence="4">
    <location>
        <begin position="445"/>
        <end position="464"/>
    </location>
</feature>
<dbReference type="Pfam" id="PF00201">
    <property type="entry name" value="UDPGT"/>
    <property type="match status" value="2"/>
</dbReference>
<comment type="caution">
    <text evidence="6">The sequence shown here is derived from an EMBL/GenBank/DDBJ whole genome shotgun (WGS) entry which is preliminary data.</text>
</comment>
<accession>A0AAW1MH00</accession>
<evidence type="ECO:0000256" key="2">
    <source>
        <dbReference type="ARBA" id="ARBA00022676"/>
    </source>
</evidence>
<feature type="signal peptide" evidence="5">
    <location>
        <begin position="1"/>
        <end position="18"/>
    </location>
</feature>
<evidence type="ECO:0000313" key="6">
    <source>
        <dbReference type="EMBL" id="KAK9745648.1"/>
    </source>
</evidence>
<keyword evidence="5" id="KW-0732">Signal</keyword>
<name>A0AAW1MH00_POPJA</name>
<dbReference type="InterPro" id="IPR050271">
    <property type="entry name" value="UDP-glycosyltransferase"/>
</dbReference>
<dbReference type="SUPFAM" id="SSF53756">
    <property type="entry name" value="UDP-Glycosyltransferase/glycogen phosphorylase"/>
    <property type="match status" value="1"/>
</dbReference>
<dbReference type="PANTHER" id="PTHR48043">
    <property type="entry name" value="EG:EG0003.4 PROTEIN-RELATED"/>
    <property type="match status" value="1"/>
</dbReference>
<comment type="similarity">
    <text evidence="1">Belongs to the UDP-glycosyltransferase family.</text>
</comment>
<organism evidence="6 7">
    <name type="scientific">Popillia japonica</name>
    <name type="common">Japanese beetle</name>
    <dbReference type="NCBI Taxonomy" id="7064"/>
    <lineage>
        <taxon>Eukaryota</taxon>
        <taxon>Metazoa</taxon>
        <taxon>Ecdysozoa</taxon>
        <taxon>Arthropoda</taxon>
        <taxon>Hexapoda</taxon>
        <taxon>Insecta</taxon>
        <taxon>Pterygota</taxon>
        <taxon>Neoptera</taxon>
        <taxon>Endopterygota</taxon>
        <taxon>Coleoptera</taxon>
        <taxon>Polyphaga</taxon>
        <taxon>Scarabaeiformia</taxon>
        <taxon>Scarabaeidae</taxon>
        <taxon>Rutelinae</taxon>
        <taxon>Popillia</taxon>
    </lineage>
</organism>
<evidence type="ECO:0000256" key="4">
    <source>
        <dbReference type="SAM" id="Phobius"/>
    </source>
</evidence>
<keyword evidence="4" id="KW-0472">Membrane</keyword>
<keyword evidence="3 6" id="KW-0808">Transferase</keyword>
<keyword evidence="7" id="KW-1185">Reference proteome</keyword>
<dbReference type="PANTHER" id="PTHR48043:SF159">
    <property type="entry name" value="EG:EG0003.4 PROTEIN-RELATED"/>
    <property type="match status" value="1"/>
</dbReference>
<protein>
    <submittedName>
        <fullName evidence="6">UDP-glucoronosyl and UDP-glucosyl transferase</fullName>
    </submittedName>
</protein>
<evidence type="ECO:0000256" key="3">
    <source>
        <dbReference type="ARBA" id="ARBA00022679"/>
    </source>
</evidence>
<dbReference type="EMBL" id="JASPKY010000046">
    <property type="protein sequence ID" value="KAK9745648.1"/>
    <property type="molecule type" value="Genomic_DNA"/>
</dbReference>
<dbReference type="Gene3D" id="3.40.50.2000">
    <property type="entry name" value="Glycogen Phosphorylase B"/>
    <property type="match status" value="1"/>
</dbReference>
<reference evidence="6 7" key="1">
    <citation type="journal article" date="2024" name="BMC Genomics">
        <title>De novo assembly and annotation of Popillia japonica's genome with initial clues to its potential as an invasive pest.</title>
        <authorList>
            <person name="Cucini C."/>
            <person name="Boschi S."/>
            <person name="Funari R."/>
            <person name="Cardaioli E."/>
            <person name="Iannotti N."/>
            <person name="Marturano G."/>
            <person name="Paoli F."/>
            <person name="Bruttini M."/>
            <person name="Carapelli A."/>
            <person name="Frati F."/>
            <person name="Nardi F."/>
        </authorList>
    </citation>
    <scope>NUCLEOTIDE SEQUENCE [LARGE SCALE GENOMIC DNA]</scope>
    <source>
        <strain evidence="6">DMR45628</strain>
    </source>
</reference>
<evidence type="ECO:0000313" key="7">
    <source>
        <dbReference type="Proteomes" id="UP001458880"/>
    </source>
</evidence>
<evidence type="ECO:0000256" key="5">
    <source>
        <dbReference type="SAM" id="SignalP"/>
    </source>
</evidence>